<name>K0T5V3_THAOC</name>
<reference evidence="3 4" key="1">
    <citation type="journal article" date="2012" name="Genome Biol.">
        <title>Genome and low-iron response of an oceanic diatom adapted to chronic iron limitation.</title>
        <authorList>
            <person name="Lommer M."/>
            <person name="Specht M."/>
            <person name="Roy A.S."/>
            <person name="Kraemer L."/>
            <person name="Andreson R."/>
            <person name="Gutowska M.A."/>
            <person name="Wolf J."/>
            <person name="Bergner S.V."/>
            <person name="Schilhabel M.B."/>
            <person name="Klostermeier U.C."/>
            <person name="Beiko R.G."/>
            <person name="Rosenstiel P."/>
            <person name="Hippler M."/>
            <person name="Laroche J."/>
        </authorList>
    </citation>
    <scope>NUCLEOTIDE SEQUENCE [LARGE SCALE GENOMIC DNA]</scope>
    <source>
        <strain evidence="3 4">CCMP1005</strain>
    </source>
</reference>
<feature type="transmembrane region" description="Helical" evidence="2">
    <location>
        <begin position="17"/>
        <end position="39"/>
    </location>
</feature>
<feature type="non-terminal residue" evidence="3">
    <location>
        <position position="110"/>
    </location>
</feature>
<protein>
    <submittedName>
        <fullName evidence="3">Uncharacterized protein</fullName>
    </submittedName>
</protein>
<comment type="caution">
    <text evidence="3">The sequence shown here is derived from an EMBL/GenBank/DDBJ whole genome shotgun (WGS) entry which is preliminary data.</text>
</comment>
<keyword evidence="4" id="KW-1185">Reference proteome</keyword>
<keyword evidence="2" id="KW-0472">Membrane</keyword>
<sequence>MDNIFEFALFLEVESSLLLMMLAVEAAVAVAVATALFAAELASAFRFQGVVSSSRPRTSCRGKNRRHAIDIEGKRRRVILRNQMPPFFASPAFGQPQQSGPASASPQSAT</sequence>
<keyword evidence="2" id="KW-0812">Transmembrane</keyword>
<accession>K0T5V3</accession>
<dbReference type="Proteomes" id="UP000266841">
    <property type="component" value="Unassembled WGS sequence"/>
</dbReference>
<keyword evidence="2" id="KW-1133">Transmembrane helix</keyword>
<feature type="region of interest" description="Disordered" evidence="1">
    <location>
        <begin position="87"/>
        <end position="110"/>
    </location>
</feature>
<evidence type="ECO:0000256" key="1">
    <source>
        <dbReference type="SAM" id="MobiDB-lite"/>
    </source>
</evidence>
<evidence type="ECO:0000313" key="3">
    <source>
        <dbReference type="EMBL" id="EJK65767.1"/>
    </source>
</evidence>
<feature type="compositionally biased region" description="Low complexity" evidence="1">
    <location>
        <begin position="94"/>
        <end position="110"/>
    </location>
</feature>
<evidence type="ECO:0000256" key="2">
    <source>
        <dbReference type="SAM" id="Phobius"/>
    </source>
</evidence>
<dbReference type="AlphaFoldDB" id="K0T5V3"/>
<proteinExistence type="predicted"/>
<organism evidence="3 4">
    <name type="scientific">Thalassiosira oceanica</name>
    <name type="common">Marine diatom</name>
    <dbReference type="NCBI Taxonomy" id="159749"/>
    <lineage>
        <taxon>Eukaryota</taxon>
        <taxon>Sar</taxon>
        <taxon>Stramenopiles</taxon>
        <taxon>Ochrophyta</taxon>
        <taxon>Bacillariophyta</taxon>
        <taxon>Coscinodiscophyceae</taxon>
        <taxon>Thalassiosirophycidae</taxon>
        <taxon>Thalassiosirales</taxon>
        <taxon>Thalassiosiraceae</taxon>
        <taxon>Thalassiosira</taxon>
    </lineage>
</organism>
<dbReference type="EMBL" id="AGNL01015495">
    <property type="protein sequence ID" value="EJK65767.1"/>
    <property type="molecule type" value="Genomic_DNA"/>
</dbReference>
<evidence type="ECO:0000313" key="4">
    <source>
        <dbReference type="Proteomes" id="UP000266841"/>
    </source>
</evidence>
<gene>
    <name evidence="3" type="ORF">THAOC_13342</name>
</gene>